<feature type="non-terminal residue" evidence="1">
    <location>
        <position position="537"/>
    </location>
</feature>
<gene>
    <name evidence="1" type="ORF">ADUPG1_001250</name>
</gene>
<proteinExistence type="predicted"/>
<evidence type="ECO:0000313" key="2">
    <source>
        <dbReference type="Proteomes" id="UP001057375"/>
    </source>
</evidence>
<dbReference type="EMBL" id="BQXS01000939">
    <property type="protein sequence ID" value="GKT29672.1"/>
    <property type="molecule type" value="Genomic_DNA"/>
</dbReference>
<accession>A0ABQ5KAS9</accession>
<name>A0ABQ5KAS9_9EUKA</name>
<dbReference type="Proteomes" id="UP001057375">
    <property type="component" value="Unassembled WGS sequence"/>
</dbReference>
<keyword evidence="2" id="KW-1185">Reference proteome</keyword>
<comment type="caution">
    <text evidence="1">The sequence shown here is derived from an EMBL/GenBank/DDBJ whole genome shotgun (WGS) entry which is preliminary data.</text>
</comment>
<reference evidence="1" key="1">
    <citation type="submission" date="2022-03" db="EMBL/GenBank/DDBJ databases">
        <title>Draft genome sequence of Aduncisulcus paluster, a free-living microaerophilic Fornicata.</title>
        <authorList>
            <person name="Yuyama I."/>
            <person name="Kume K."/>
            <person name="Tamura T."/>
            <person name="Inagaki Y."/>
            <person name="Hashimoto T."/>
        </authorList>
    </citation>
    <scope>NUCLEOTIDE SEQUENCE</scope>
    <source>
        <strain evidence="1">NY0171</strain>
    </source>
</reference>
<protein>
    <submittedName>
        <fullName evidence="1">Uncharacterized protein</fullName>
    </submittedName>
</protein>
<feature type="non-terminal residue" evidence="1">
    <location>
        <position position="1"/>
    </location>
</feature>
<evidence type="ECO:0000313" key="1">
    <source>
        <dbReference type="EMBL" id="GKT29672.1"/>
    </source>
</evidence>
<sequence length="537" mass="62289">IDSERYWKQELGIHYSRKDEFNQFLAACVVFDVCDIYSFRAAEDLLLDILEWKSGETHRTNLVVMLVGLSHHLGGGDSSKIQCSLRKVFPFHGEALVKRLNNYVASGDVHPGLRNKYFFMYHELPQVKQTPSSSTTNEESNRLQLAYTRALLAELVHKLEKETRFGYTEGIRASYDPFEKEWSSDIARVKSLEEGEKDVPRSSSSRSQKGTLNDSVSRVVLKTRRKDWEEIDGGHFLRRIDKTLRLMKRGLHSIKAECDRAYSLGWKSIIDNPEQDEKIVSSSLLFSRNDAPVQCNFPKYFNRSIIDTFKQLRRDFSECRQHHVFAGSWVSNNPNEGEEYAEHFFEDTPQVAHLSDNVCHSDNSEGAFRTPLDACSMCYFFDTPICLSEISVITFDPISEDNQYNTPGKISVVCFCRERAIPYHFQLQTPLEGVYLAHILKFPCTTKYVEKVLLLFERQSSSSRSVSGDHWISSNVMHVGLWERMKRGDMEKMKMKEKRIFEEMFDHLFPKTREYFDSSTRISEDLETHAKAMEDIR</sequence>
<organism evidence="1 2">
    <name type="scientific">Aduncisulcus paluster</name>
    <dbReference type="NCBI Taxonomy" id="2918883"/>
    <lineage>
        <taxon>Eukaryota</taxon>
        <taxon>Metamonada</taxon>
        <taxon>Carpediemonas-like organisms</taxon>
        <taxon>Aduncisulcus</taxon>
    </lineage>
</organism>